<proteinExistence type="predicted"/>
<protein>
    <submittedName>
        <fullName evidence="2">Uncharacterized protein</fullName>
    </submittedName>
</protein>
<keyword evidence="3" id="KW-1185">Reference proteome</keyword>
<organism evidence="2 3">
    <name type="scientific">Dyadobacter jiangsuensis</name>
    <dbReference type="NCBI Taxonomy" id="1591085"/>
    <lineage>
        <taxon>Bacteria</taxon>
        <taxon>Pseudomonadati</taxon>
        <taxon>Bacteroidota</taxon>
        <taxon>Cytophagia</taxon>
        <taxon>Cytophagales</taxon>
        <taxon>Spirosomataceae</taxon>
        <taxon>Dyadobacter</taxon>
    </lineage>
</organism>
<feature type="compositionally biased region" description="Basic and acidic residues" evidence="1">
    <location>
        <begin position="9"/>
        <end position="27"/>
    </location>
</feature>
<comment type="caution">
    <text evidence="2">The sequence shown here is derived from an EMBL/GenBank/DDBJ whole genome shotgun (WGS) entry which is preliminary data.</text>
</comment>
<evidence type="ECO:0000313" key="2">
    <source>
        <dbReference type="EMBL" id="PSL31277.1"/>
    </source>
</evidence>
<feature type="region of interest" description="Disordered" evidence="1">
    <location>
        <begin position="1"/>
        <end position="30"/>
    </location>
</feature>
<sequence>MSSIVTKPASKDASLRTKREGDHDVPQKTDSIVLKTLRMAETLKKYPKPAK</sequence>
<reference evidence="2 3" key="1">
    <citation type="submission" date="2018-03" db="EMBL/GenBank/DDBJ databases">
        <title>Genomic Encyclopedia of Archaeal and Bacterial Type Strains, Phase II (KMG-II): from individual species to whole genera.</title>
        <authorList>
            <person name="Goeker M."/>
        </authorList>
    </citation>
    <scope>NUCLEOTIDE SEQUENCE [LARGE SCALE GENOMIC DNA]</scope>
    <source>
        <strain evidence="2 3">DSM 29057</strain>
    </source>
</reference>
<dbReference type="Proteomes" id="UP000241964">
    <property type="component" value="Unassembled WGS sequence"/>
</dbReference>
<evidence type="ECO:0000256" key="1">
    <source>
        <dbReference type="SAM" id="MobiDB-lite"/>
    </source>
</evidence>
<name>A0A2P8GBD1_9BACT</name>
<evidence type="ECO:0000313" key="3">
    <source>
        <dbReference type="Proteomes" id="UP000241964"/>
    </source>
</evidence>
<dbReference type="AlphaFoldDB" id="A0A2P8GBD1"/>
<gene>
    <name evidence="2" type="ORF">CLV60_103143</name>
</gene>
<dbReference type="RefSeq" id="WP_170118725.1">
    <property type="nucleotide sequence ID" value="NZ_PYAS01000003.1"/>
</dbReference>
<accession>A0A2P8GBD1</accession>
<dbReference type="EMBL" id="PYAS01000003">
    <property type="protein sequence ID" value="PSL31277.1"/>
    <property type="molecule type" value="Genomic_DNA"/>
</dbReference>